<sequence>MRGGQGPNRQKGDISITFVQNVWAQGNADHNGSQYKLCDDLDVADHQDAHREVLDKAWCGLFAAARRLRVRACGPWTVYPRLQCTKVEANCRRTGICEVCEVAQDIRTNPEKRKGCVACIRQTSVRNWYKSLKGKAKLQTGLCMCMLLSLHLRKSQSKTPLWDALGWNERERERVRFATSCRVTFIRTSNFHCFEVLLPCPFQVKLWLATE</sequence>
<dbReference type="AlphaFoldDB" id="A0A9P1DIF5"/>
<accession>A0A9P1DIF5</accession>
<dbReference type="EMBL" id="CAMXCT010004857">
    <property type="protein sequence ID" value="CAI4010582.1"/>
    <property type="molecule type" value="Genomic_DNA"/>
</dbReference>
<dbReference type="EMBL" id="CAMXCT020004857">
    <property type="protein sequence ID" value="CAL1163957.1"/>
    <property type="molecule type" value="Genomic_DNA"/>
</dbReference>
<evidence type="ECO:0000313" key="3">
    <source>
        <dbReference type="Proteomes" id="UP001152797"/>
    </source>
</evidence>
<name>A0A9P1DIF5_9DINO</name>
<evidence type="ECO:0000313" key="2">
    <source>
        <dbReference type="EMBL" id="CAL4797894.1"/>
    </source>
</evidence>
<reference evidence="2 3" key="2">
    <citation type="submission" date="2024-05" db="EMBL/GenBank/DDBJ databases">
        <authorList>
            <person name="Chen Y."/>
            <person name="Shah S."/>
            <person name="Dougan E. K."/>
            <person name="Thang M."/>
            <person name="Chan C."/>
        </authorList>
    </citation>
    <scope>NUCLEOTIDE SEQUENCE [LARGE SCALE GENOMIC DNA]</scope>
</reference>
<gene>
    <name evidence="1" type="ORF">C1SCF055_LOCUS35840</name>
</gene>
<protein>
    <submittedName>
        <fullName evidence="1">Uncharacterized protein</fullName>
    </submittedName>
</protein>
<dbReference type="Proteomes" id="UP001152797">
    <property type="component" value="Unassembled WGS sequence"/>
</dbReference>
<reference evidence="1" key="1">
    <citation type="submission" date="2022-10" db="EMBL/GenBank/DDBJ databases">
        <authorList>
            <person name="Chen Y."/>
            <person name="Dougan E. K."/>
            <person name="Chan C."/>
            <person name="Rhodes N."/>
            <person name="Thang M."/>
        </authorList>
    </citation>
    <scope>NUCLEOTIDE SEQUENCE</scope>
</reference>
<evidence type="ECO:0000313" key="1">
    <source>
        <dbReference type="EMBL" id="CAI4010582.1"/>
    </source>
</evidence>
<keyword evidence="3" id="KW-1185">Reference proteome</keyword>
<proteinExistence type="predicted"/>
<organism evidence="1">
    <name type="scientific">Cladocopium goreaui</name>
    <dbReference type="NCBI Taxonomy" id="2562237"/>
    <lineage>
        <taxon>Eukaryota</taxon>
        <taxon>Sar</taxon>
        <taxon>Alveolata</taxon>
        <taxon>Dinophyceae</taxon>
        <taxon>Suessiales</taxon>
        <taxon>Symbiodiniaceae</taxon>
        <taxon>Cladocopium</taxon>
    </lineage>
</organism>
<comment type="caution">
    <text evidence="1">The sequence shown here is derived from an EMBL/GenBank/DDBJ whole genome shotgun (WGS) entry which is preliminary data.</text>
</comment>
<dbReference type="EMBL" id="CAMXCT030004857">
    <property type="protein sequence ID" value="CAL4797894.1"/>
    <property type="molecule type" value="Genomic_DNA"/>
</dbReference>